<dbReference type="GO" id="GO:0016709">
    <property type="term" value="F:oxidoreductase activity, acting on paired donors, with incorporation or reduction of molecular oxygen, NAD(P)H as one donor, and incorporation of one atom of oxygen"/>
    <property type="evidence" value="ECO:0007669"/>
    <property type="project" value="UniProtKB-ARBA"/>
</dbReference>
<gene>
    <name evidence="7" type="ORF">CVT24_007221</name>
</gene>
<name>A0A409VJE6_9AGAR</name>
<protein>
    <recommendedName>
        <fullName evidence="9">FAD-binding domain-containing protein</fullName>
    </recommendedName>
</protein>
<dbReference type="SUPFAM" id="SSF54373">
    <property type="entry name" value="FAD-linked reductases, C-terminal domain"/>
    <property type="match status" value="1"/>
</dbReference>
<evidence type="ECO:0000256" key="1">
    <source>
        <dbReference type="ARBA" id="ARBA00007801"/>
    </source>
</evidence>
<dbReference type="EMBL" id="NHTK01006044">
    <property type="protein sequence ID" value="PPQ66392.1"/>
    <property type="molecule type" value="Genomic_DNA"/>
</dbReference>
<dbReference type="Gene3D" id="3.30.9.10">
    <property type="entry name" value="D-Amino Acid Oxidase, subunit A, domain 2"/>
    <property type="match status" value="1"/>
</dbReference>
<dbReference type="GO" id="GO:0071949">
    <property type="term" value="F:FAD binding"/>
    <property type="evidence" value="ECO:0007669"/>
    <property type="project" value="InterPro"/>
</dbReference>
<dbReference type="InterPro" id="IPR036249">
    <property type="entry name" value="Thioredoxin-like_sf"/>
</dbReference>
<dbReference type="STRING" id="181874.A0A409VJE6"/>
<dbReference type="InterPro" id="IPR050641">
    <property type="entry name" value="RIFMO-like"/>
</dbReference>
<dbReference type="PANTHER" id="PTHR43004">
    <property type="entry name" value="TRK SYSTEM POTASSIUM UPTAKE PROTEIN"/>
    <property type="match status" value="1"/>
</dbReference>
<proteinExistence type="inferred from homology"/>
<dbReference type="InterPro" id="IPR038220">
    <property type="entry name" value="PHOX_C_sf"/>
</dbReference>
<evidence type="ECO:0000256" key="4">
    <source>
        <dbReference type="ARBA" id="ARBA00023002"/>
    </source>
</evidence>
<dbReference type="InterPro" id="IPR036188">
    <property type="entry name" value="FAD/NAD-bd_sf"/>
</dbReference>
<comment type="caution">
    <text evidence="7">The sequence shown here is derived from an EMBL/GenBank/DDBJ whole genome shotgun (WGS) entry which is preliminary data.</text>
</comment>
<dbReference type="Gene3D" id="3.40.30.20">
    <property type="match status" value="1"/>
</dbReference>
<feature type="domain" description="Phenol hydroxylase-like C-terminal dimerisation" evidence="6">
    <location>
        <begin position="346"/>
        <end position="420"/>
    </location>
</feature>
<dbReference type="Gene3D" id="3.50.50.60">
    <property type="entry name" value="FAD/NAD(P)-binding domain"/>
    <property type="match status" value="2"/>
</dbReference>
<evidence type="ECO:0000313" key="8">
    <source>
        <dbReference type="Proteomes" id="UP000284842"/>
    </source>
</evidence>
<accession>A0A409VJE6</accession>
<sequence length="526" mass="58902">MGSLELNEKWVDVLVVGSGPAGLMACNALTKMGLKVHIVDKRSVFSKVMVGQADGLQPRTLEVLQSYGLLGRILEEGNQMHIAAFYNPGPDGGIEVSFSTTCSDKRSTSRWLLGAHSWVRKQCGIAMEGEQSEDIWGVIDFKVPETNFPDIRNRCMVHSTNGSCMIIPREEEKVRFYIQLEEKNVMTDGRVDKNKISALKIFEVTRKQMLPYKFAIPEEFEWFTIYIIGQRVASRFSHHDRVFIVGDACHTHSPKAGLGMNASMNDSHNLAWKIAHVMKGYAKASLLQTYELERRQYALDLINFDKKFARLFTGKPKTEIDMDGVSHEEFLHVYQTSAGFTTGIGIHYAESQITDATYQSLATNLIIGQRFVPHIFLRAADAHPVEIHDLIPSDGRFKILIFSGDTTRVEVIQKIVVLSESHSLSHARRHVASERNWLTNNLMEGCCSRSGGSEGTKSDEINVSMHATRSRMMESEEAVSSCFPSSSIIFESKSVNHATTPVIHSLAAALSMRGSNRRCQKRLNPT</sequence>
<comment type="similarity">
    <text evidence="1">Belongs to the PheA/TfdB FAD monooxygenase family.</text>
</comment>
<feature type="domain" description="FAD-binding" evidence="5">
    <location>
        <begin position="11"/>
        <end position="99"/>
    </location>
</feature>
<dbReference type="InterPro" id="IPR012941">
    <property type="entry name" value="Phe_hydrox_C_dim_dom"/>
</dbReference>
<evidence type="ECO:0000256" key="2">
    <source>
        <dbReference type="ARBA" id="ARBA00022630"/>
    </source>
</evidence>
<dbReference type="PRINTS" id="PR00420">
    <property type="entry name" value="RNGMNOXGNASE"/>
</dbReference>
<dbReference type="SUPFAM" id="SSF51905">
    <property type="entry name" value="FAD/NAD(P)-binding domain"/>
    <property type="match status" value="1"/>
</dbReference>
<keyword evidence="4" id="KW-0560">Oxidoreductase</keyword>
<dbReference type="InterPro" id="IPR002938">
    <property type="entry name" value="FAD-bd"/>
</dbReference>
<dbReference type="InParanoid" id="A0A409VJE6"/>
<evidence type="ECO:0008006" key="9">
    <source>
        <dbReference type="Google" id="ProtNLM"/>
    </source>
</evidence>
<dbReference type="PANTHER" id="PTHR43004:SF20">
    <property type="entry name" value="2-MONOOXYGENASE, PUTATIVE (AFU_ORTHOLOGUE AFUA_1G13660)-RELATED"/>
    <property type="match status" value="1"/>
</dbReference>
<evidence type="ECO:0000259" key="5">
    <source>
        <dbReference type="Pfam" id="PF01494"/>
    </source>
</evidence>
<dbReference type="Pfam" id="PF01494">
    <property type="entry name" value="FAD_binding_3"/>
    <property type="match status" value="2"/>
</dbReference>
<evidence type="ECO:0000313" key="7">
    <source>
        <dbReference type="EMBL" id="PPQ66392.1"/>
    </source>
</evidence>
<keyword evidence="2" id="KW-0285">Flavoprotein</keyword>
<evidence type="ECO:0000259" key="6">
    <source>
        <dbReference type="Pfam" id="PF07976"/>
    </source>
</evidence>
<dbReference type="Pfam" id="PF07976">
    <property type="entry name" value="Phe_hydrox_dim"/>
    <property type="match status" value="1"/>
</dbReference>
<reference evidence="7 8" key="1">
    <citation type="journal article" date="2018" name="Evol. Lett.">
        <title>Horizontal gene cluster transfer increased hallucinogenic mushroom diversity.</title>
        <authorList>
            <person name="Reynolds H.T."/>
            <person name="Vijayakumar V."/>
            <person name="Gluck-Thaler E."/>
            <person name="Korotkin H.B."/>
            <person name="Matheny P.B."/>
            <person name="Slot J.C."/>
        </authorList>
    </citation>
    <scope>NUCLEOTIDE SEQUENCE [LARGE SCALE GENOMIC DNA]</scope>
    <source>
        <strain evidence="7 8">2629</strain>
    </source>
</reference>
<keyword evidence="8" id="KW-1185">Reference proteome</keyword>
<dbReference type="AlphaFoldDB" id="A0A409VJE6"/>
<organism evidence="7 8">
    <name type="scientific">Panaeolus cyanescens</name>
    <dbReference type="NCBI Taxonomy" id="181874"/>
    <lineage>
        <taxon>Eukaryota</taxon>
        <taxon>Fungi</taxon>
        <taxon>Dikarya</taxon>
        <taxon>Basidiomycota</taxon>
        <taxon>Agaricomycotina</taxon>
        <taxon>Agaricomycetes</taxon>
        <taxon>Agaricomycetidae</taxon>
        <taxon>Agaricales</taxon>
        <taxon>Agaricineae</taxon>
        <taxon>Galeropsidaceae</taxon>
        <taxon>Panaeolus</taxon>
    </lineage>
</organism>
<dbReference type="Proteomes" id="UP000284842">
    <property type="component" value="Unassembled WGS sequence"/>
</dbReference>
<feature type="domain" description="FAD-binding" evidence="5">
    <location>
        <begin position="114"/>
        <end position="303"/>
    </location>
</feature>
<dbReference type="SUPFAM" id="SSF52833">
    <property type="entry name" value="Thioredoxin-like"/>
    <property type="match status" value="1"/>
</dbReference>
<keyword evidence="3" id="KW-0274">FAD</keyword>
<evidence type="ECO:0000256" key="3">
    <source>
        <dbReference type="ARBA" id="ARBA00022827"/>
    </source>
</evidence>
<dbReference type="OrthoDB" id="1716816at2759"/>